<proteinExistence type="predicted"/>
<reference evidence="1 2" key="1">
    <citation type="submission" date="2023-04" db="EMBL/GenBank/DDBJ databases">
        <title>A novel bacteria isolated from coastal sediment.</title>
        <authorList>
            <person name="Liu X.-J."/>
            <person name="Du Z.-J."/>
        </authorList>
    </citation>
    <scope>NUCLEOTIDE SEQUENCE [LARGE SCALE GENOMIC DNA]</scope>
    <source>
        <strain evidence="1 2">SDUM461003</strain>
    </source>
</reference>
<organism evidence="1 2">
    <name type="scientific">Thalassobacterium maritimum</name>
    <dbReference type="NCBI Taxonomy" id="3041265"/>
    <lineage>
        <taxon>Bacteria</taxon>
        <taxon>Pseudomonadati</taxon>
        <taxon>Verrucomicrobiota</taxon>
        <taxon>Opitutia</taxon>
        <taxon>Puniceicoccales</taxon>
        <taxon>Coraliomargaritaceae</taxon>
        <taxon>Thalassobacterium</taxon>
    </lineage>
</organism>
<evidence type="ECO:0000313" key="2">
    <source>
        <dbReference type="Proteomes" id="UP001225316"/>
    </source>
</evidence>
<accession>A0ABU1AZ25</accession>
<dbReference type="Proteomes" id="UP001225316">
    <property type="component" value="Unassembled WGS sequence"/>
</dbReference>
<sequence length="342" mass="39500">MKKDPIVQGDALSPVEKLAARWDKAAYRAQGSPFEDLSVSALARNTGTKAWSRPGSVKGDTIARYIYLSFEELIEIEKLDMKSATQLLEICEATFLFEEECNELGSFDGIDKQAYHQRMRFVEEFGLYQDYPVALANLDFDLRELCAAEEVITFVDLMEFIDRLSDKAWIGGSYRNLQNVFAHGDEKGLTQYFPYRLGHRGFHLPEALSFILNRIKKHELNAVLEYHERRRKRSRLSSKRMEMPSVVESRLMPEVIQCLHYFCNHQPRLLLRLHDSAYLCRELMYLNDPQSEGVLHWLLHLTLGIFRPAKDAGIDEELKNLTTTQDTALLKDLSDMLKEEVG</sequence>
<keyword evidence="2" id="KW-1185">Reference proteome</keyword>
<name>A0ABU1AZ25_9BACT</name>
<dbReference type="RefSeq" id="WP_308952300.1">
    <property type="nucleotide sequence ID" value="NZ_JARXHW010000065.1"/>
</dbReference>
<comment type="caution">
    <text evidence="1">The sequence shown here is derived from an EMBL/GenBank/DDBJ whole genome shotgun (WGS) entry which is preliminary data.</text>
</comment>
<gene>
    <name evidence="1" type="ORF">QEH52_17775</name>
</gene>
<protein>
    <submittedName>
        <fullName evidence="1">Uncharacterized protein</fullName>
    </submittedName>
</protein>
<dbReference type="EMBL" id="JARXHW010000065">
    <property type="protein sequence ID" value="MDQ8209382.1"/>
    <property type="molecule type" value="Genomic_DNA"/>
</dbReference>
<evidence type="ECO:0000313" key="1">
    <source>
        <dbReference type="EMBL" id="MDQ8209382.1"/>
    </source>
</evidence>